<evidence type="ECO:0000256" key="1">
    <source>
        <dbReference type="ARBA" id="ARBA00007274"/>
    </source>
</evidence>
<keyword evidence="3" id="KW-0472">Membrane</keyword>
<gene>
    <name evidence="4" type="ORF">SAMN05444350_13733</name>
</gene>
<dbReference type="RefSeq" id="WP_073314758.1">
    <property type="nucleotide sequence ID" value="NZ_FQZN01000037.1"/>
</dbReference>
<comment type="similarity">
    <text evidence="1">Belongs to the transferase hexapeptide repeat family.</text>
</comment>
<dbReference type="CDD" id="cd04647">
    <property type="entry name" value="LbH_MAT_like"/>
    <property type="match status" value="1"/>
</dbReference>
<dbReference type="PANTHER" id="PTHR23416:SF23">
    <property type="entry name" value="ACETYLTRANSFERASE C18B11.09C-RELATED"/>
    <property type="match status" value="1"/>
</dbReference>
<dbReference type="EMBL" id="FQZN01000037">
    <property type="protein sequence ID" value="SHJ58329.1"/>
    <property type="molecule type" value="Genomic_DNA"/>
</dbReference>
<dbReference type="eggNOG" id="COG0110">
    <property type="taxonomic scope" value="Bacteria"/>
</dbReference>
<keyword evidence="3" id="KW-1133">Transmembrane helix</keyword>
<protein>
    <submittedName>
        <fullName evidence="4">Acetyltransferase (Isoleucine patch superfamily)</fullName>
    </submittedName>
</protein>
<name>A0A1M6KHC7_9BACE</name>
<organism evidence="4 5">
    <name type="scientific">Bacteroides stercorirosoris</name>
    <dbReference type="NCBI Taxonomy" id="871324"/>
    <lineage>
        <taxon>Bacteria</taxon>
        <taxon>Pseudomonadati</taxon>
        <taxon>Bacteroidota</taxon>
        <taxon>Bacteroidia</taxon>
        <taxon>Bacteroidales</taxon>
        <taxon>Bacteroidaceae</taxon>
        <taxon>Bacteroides</taxon>
    </lineage>
</organism>
<reference evidence="5" key="1">
    <citation type="submission" date="2016-11" db="EMBL/GenBank/DDBJ databases">
        <authorList>
            <person name="Varghese N."/>
            <person name="Submissions S."/>
        </authorList>
    </citation>
    <scope>NUCLEOTIDE SEQUENCE [LARGE SCALE GENOMIC DNA]</scope>
    <source>
        <strain evidence="5">DSM 26884</strain>
    </source>
</reference>
<dbReference type="SUPFAM" id="SSF51161">
    <property type="entry name" value="Trimeric LpxA-like enzymes"/>
    <property type="match status" value="2"/>
</dbReference>
<dbReference type="AlphaFoldDB" id="A0A1M6KHC7"/>
<sequence>MFRKIINTIITKIKGENFTLDEQVPIGYICALVWMRFIMIITGTIKMHRFGRVFIHYSSKIKCSSKIALHGNLSIDRNCYIDALSVKGICFGNNVSIGKNTTIECSGSLKSLGKGLTVGNNVGLGTHGFFGCAGGIEIGDNTIFGNYVSLHSENHNFTQRDIPIRLQGVNRKGIKIGKGCWIGAKATILDGTDLGDGCIVAAGAVVRGIIPPYSIIGGVPAKIVKTRI</sequence>
<feature type="transmembrane region" description="Helical" evidence="3">
    <location>
        <begin position="26"/>
        <end position="45"/>
    </location>
</feature>
<dbReference type="PANTHER" id="PTHR23416">
    <property type="entry name" value="SIALIC ACID SYNTHASE-RELATED"/>
    <property type="match status" value="1"/>
</dbReference>
<evidence type="ECO:0000256" key="2">
    <source>
        <dbReference type="ARBA" id="ARBA00022679"/>
    </source>
</evidence>
<keyword evidence="5" id="KW-1185">Reference proteome</keyword>
<accession>A0A1M6KHC7</accession>
<evidence type="ECO:0000313" key="4">
    <source>
        <dbReference type="EMBL" id="SHJ58329.1"/>
    </source>
</evidence>
<keyword evidence="2 4" id="KW-0808">Transferase</keyword>
<dbReference type="GeneID" id="92714296"/>
<evidence type="ECO:0000256" key="3">
    <source>
        <dbReference type="SAM" id="Phobius"/>
    </source>
</evidence>
<dbReference type="InterPro" id="IPR011004">
    <property type="entry name" value="Trimer_LpxA-like_sf"/>
</dbReference>
<dbReference type="Pfam" id="PF00132">
    <property type="entry name" value="Hexapep"/>
    <property type="match status" value="1"/>
</dbReference>
<dbReference type="GO" id="GO:0008374">
    <property type="term" value="F:O-acyltransferase activity"/>
    <property type="evidence" value="ECO:0007669"/>
    <property type="project" value="TreeGrafter"/>
</dbReference>
<keyword evidence="3" id="KW-0812">Transmembrane</keyword>
<dbReference type="GO" id="GO:0005829">
    <property type="term" value="C:cytosol"/>
    <property type="evidence" value="ECO:0007669"/>
    <property type="project" value="TreeGrafter"/>
</dbReference>
<dbReference type="Gene3D" id="2.160.10.10">
    <property type="entry name" value="Hexapeptide repeat proteins"/>
    <property type="match status" value="2"/>
</dbReference>
<evidence type="ECO:0000313" key="5">
    <source>
        <dbReference type="Proteomes" id="UP000184192"/>
    </source>
</evidence>
<dbReference type="Proteomes" id="UP000184192">
    <property type="component" value="Unassembled WGS sequence"/>
</dbReference>
<dbReference type="InterPro" id="IPR051159">
    <property type="entry name" value="Hexapeptide_acetyltransf"/>
</dbReference>
<proteinExistence type="inferred from homology"/>
<dbReference type="InterPro" id="IPR001451">
    <property type="entry name" value="Hexapep"/>
</dbReference>